<reference evidence="1" key="2">
    <citation type="journal article" date="2015" name="Data Brief">
        <title>Shoot transcriptome of the giant reed, Arundo donax.</title>
        <authorList>
            <person name="Barrero R.A."/>
            <person name="Guerrero F.D."/>
            <person name="Moolhuijzen P."/>
            <person name="Goolsby J.A."/>
            <person name="Tidwell J."/>
            <person name="Bellgard S.E."/>
            <person name="Bellgard M.I."/>
        </authorList>
    </citation>
    <scope>NUCLEOTIDE SEQUENCE</scope>
    <source>
        <tissue evidence="1">Shoot tissue taken approximately 20 cm above the soil surface</tissue>
    </source>
</reference>
<evidence type="ECO:0000313" key="1">
    <source>
        <dbReference type="EMBL" id="JAE22551.1"/>
    </source>
</evidence>
<dbReference type="EMBL" id="GBRH01175345">
    <property type="protein sequence ID" value="JAE22551.1"/>
    <property type="molecule type" value="Transcribed_RNA"/>
</dbReference>
<sequence length="65" mass="7542">MKSPRPILHLQKTPRGWLNKLLHRKEYHSSSLALTIQRYQQPLWSSTHELLSKAHALQASSVKDV</sequence>
<reference evidence="1" key="1">
    <citation type="submission" date="2014-09" db="EMBL/GenBank/DDBJ databases">
        <authorList>
            <person name="Magalhaes I.L.F."/>
            <person name="Oliveira U."/>
            <person name="Santos F.R."/>
            <person name="Vidigal T.H.D.A."/>
            <person name="Brescovit A.D."/>
            <person name="Santos A.J."/>
        </authorList>
    </citation>
    <scope>NUCLEOTIDE SEQUENCE</scope>
    <source>
        <tissue evidence="1">Shoot tissue taken approximately 20 cm above the soil surface</tissue>
    </source>
</reference>
<accession>A0A0A9GJ31</accession>
<name>A0A0A9GJ31_ARUDO</name>
<organism evidence="1">
    <name type="scientific">Arundo donax</name>
    <name type="common">Giant reed</name>
    <name type="synonym">Donax arundinaceus</name>
    <dbReference type="NCBI Taxonomy" id="35708"/>
    <lineage>
        <taxon>Eukaryota</taxon>
        <taxon>Viridiplantae</taxon>
        <taxon>Streptophyta</taxon>
        <taxon>Embryophyta</taxon>
        <taxon>Tracheophyta</taxon>
        <taxon>Spermatophyta</taxon>
        <taxon>Magnoliopsida</taxon>
        <taxon>Liliopsida</taxon>
        <taxon>Poales</taxon>
        <taxon>Poaceae</taxon>
        <taxon>PACMAD clade</taxon>
        <taxon>Arundinoideae</taxon>
        <taxon>Arundineae</taxon>
        <taxon>Arundo</taxon>
    </lineage>
</organism>
<dbReference type="AlphaFoldDB" id="A0A0A9GJ31"/>
<protein>
    <submittedName>
        <fullName evidence="1">Uncharacterized protein</fullName>
    </submittedName>
</protein>
<proteinExistence type="predicted"/>